<dbReference type="PROSITE" id="PS51819">
    <property type="entry name" value="VOC"/>
    <property type="match status" value="1"/>
</dbReference>
<dbReference type="Gene3D" id="3.10.180.10">
    <property type="entry name" value="2,3-Dihydroxybiphenyl 1,2-Dioxygenase, domain 1"/>
    <property type="match status" value="1"/>
</dbReference>
<dbReference type="InterPro" id="IPR018146">
    <property type="entry name" value="Glyoxalase_1_CS"/>
</dbReference>
<name>W4LS37_ENTF1</name>
<reference evidence="3 4" key="1">
    <citation type="journal article" date="2014" name="Nature">
        <title>An environmental bacterial taxon with a large and distinct metabolic repertoire.</title>
        <authorList>
            <person name="Wilson M.C."/>
            <person name="Mori T."/>
            <person name="Ruckert C."/>
            <person name="Uria A.R."/>
            <person name="Helf M.J."/>
            <person name="Takada K."/>
            <person name="Gernert C."/>
            <person name="Steffens U.A."/>
            <person name="Heycke N."/>
            <person name="Schmitt S."/>
            <person name="Rinke C."/>
            <person name="Helfrich E.J."/>
            <person name="Brachmann A.O."/>
            <person name="Gurgui C."/>
            <person name="Wakimoto T."/>
            <person name="Kracht M."/>
            <person name="Crusemann M."/>
            <person name="Hentschel U."/>
            <person name="Abe I."/>
            <person name="Matsunaga S."/>
            <person name="Kalinowski J."/>
            <person name="Takeyama H."/>
            <person name="Piel J."/>
        </authorList>
    </citation>
    <scope>NUCLEOTIDE SEQUENCE [LARGE SCALE GENOMIC DNA]</scope>
    <source>
        <strain evidence="4">TSY1</strain>
    </source>
</reference>
<dbReference type="Proteomes" id="UP000019141">
    <property type="component" value="Unassembled WGS sequence"/>
</dbReference>
<dbReference type="AlphaFoldDB" id="W4LS37"/>
<dbReference type="SUPFAM" id="SSF54593">
    <property type="entry name" value="Glyoxalase/Bleomycin resistance protein/Dihydroxybiphenyl dioxygenase"/>
    <property type="match status" value="1"/>
</dbReference>
<keyword evidence="1" id="KW-0479">Metal-binding</keyword>
<dbReference type="InterPro" id="IPR051332">
    <property type="entry name" value="Fosfomycin_Res_Enzymes"/>
</dbReference>
<evidence type="ECO:0000313" key="4">
    <source>
        <dbReference type="Proteomes" id="UP000019141"/>
    </source>
</evidence>
<keyword evidence="4" id="KW-1185">Reference proteome</keyword>
<feature type="domain" description="VOC" evidence="2">
    <location>
        <begin position="23"/>
        <end position="145"/>
    </location>
</feature>
<dbReference type="InterPro" id="IPR029068">
    <property type="entry name" value="Glyas_Bleomycin-R_OHBP_Dase"/>
</dbReference>
<protein>
    <recommendedName>
        <fullName evidence="2">VOC domain-containing protein</fullName>
    </recommendedName>
</protein>
<accession>W4LS37</accession>
<organism evidence="3 4">
    <name type="scientific">Entotheonella factor</name>
    <dbReference type="NCBI Taxonomy" id="1429438"/>
    <lineage>
        <taxon>Bacteria</taxon>
        <taxon>Pseudomonadati</taxon>
        <taxon>Nitrospinota/Tectimicrobiota group</taxon>
        <taxon>Candidatus Tectimicrobiota</taxon>
        <taxon>Candidatus Entotheonellia</taxon>
        <taxon>Candidatus Entotheonellales</taxon>
        <taxon>Candidatus Entotheonellaceae</taxon>
        <taxon>Candidatus Entotheonella</taxon>
    </lineage>
</organism>
<comment type="caution">
    <text evidence="3">The sequence shown here is derived from an EMBL/GenBank/DDBJ whole genome shotgun (WGS) entry which is preliminary data.</text>
</comment>
<dbReference type="HOGENOM" id="CLU_1359468_0_0_7"/>
<dbReference type="InterPro" id="IPR004360">
    <property type="entry name" value="Glyas_Fos-R_dOase_dom"/>
</dbReference>
<dbReference type="EMBL" id="AZHW01000313">
    <property type="protein sequence ID" value="ETX00710.1"/>
    <property type="molecule type" value="Genomic_DNA"/>
</dbReference>
<proteinExistence type="predicted"/>
<dbReference type="PANTHER" id="PTHR36113">
    <property type="entry name" value="LYASE, PUTATIVE-RELATED-RELATED"/>
    <property type="match status" value="1"/>
</dbReference>
<evidence type="ECO:0000256" key="1">
    <source>
        <dbReference type="ARBA" id="ARBA00022723"/>
    </source>
</evidence>
<evidence type="ECO:0000313" key="3">
    <source>
        <dbReference type="EMBL" id="ETX00710.1"/>
    </source>
</evidence>
<dbReference type="InterPro" id="IPR037523">
    <property type="entry name" value="VOC_core"/>
</dbReference>
<dbReference type="PANTHER" id="PTHR36113:SF1">
    <property type="entry name" value="GLYOXALASE_BLEOMYCIN RESISTANCE PROTEIN_DIOXYGENASE"/>
    <property type="match status" value="1"/>
</dbReference>
<gene>
    <name evidence="3" type="ORF">ETSY1_10210</name>
</gene>
<evidence type="ECO:0000259" key="2">
    <source>
        <dbReference type="PROSITE" id="PS51819"/>
    </source>
</evidence>
<sequence length="184" mass="20778">MSVNVDQLNQMAPPQGLPFHIGKLGHVVLQVSDLERSTDFYTRILGFQISDVYGEDMMAGGMVFLRCNPDHHALALVGQATEPAQNIELNHIAFEVSTLDEVVRLRDHLRQHNVQIDFDGRRRAGCQIAVEFRDPDNHRLEVYWGLEQVGSDGRVRAPNEWHGVTSLEEAIDKPVPGQDTTRWS</sequence>
<dbReference type="Pfam" id="PF00903">
    <property type="entry name" value="Glyoxalase"/>
    <property type="match status" value="1"/>
</dbReference>
<dbReference type="GO" id="GO:0046872">
    <property type="term" value="F:metal ion binding"/>
    <property type="evidence" value="ECO:0007669"/>
    <property type="project" value="UniProtKB-KW"/>
</dbReference>
<dbReference type="PROSITE" id="PS00934">
    <property type="entry name" value="GLYOXALASE_I_1"/>
    <property type="match status" value="1"/>
</dbReference>
<dbReference type="GO" id="GO:0004462">
    <property type="term" value="F:lactoylglutathione lyase activity"/>
    <property type="evidence" value="ECO:0007669"/>
    <property type="project" value="InterPro"/>
</dbReference>